<dbReference type="PANTHER" id="PTHR42828">
    <property type="entry name" value="DHBP SYNTHASE RIBB-LIKE ALPHA/BETA DOMAIN-CONTAINING PROTEIN"/>
    <property type="match status" value="1"/>
</dbReference>
<gene>
    <name evidence="2" type="ORF">CYJ19_09210</name>
</gene>
<evidence type="ECO:0000259" key="1">
    <source>
        <dbReference type="PROSITE" id="PS51163"/>
    </source>
</evidence>
<protein>
    <submittedName>
        <fullName evidence="2">Threonylcarbamoyl-AMP synthase</fullName>
    </submittedName>
</protein>
<evidence type="ECO:0000313" key="3">
    <source>
        <dbReference type="Proteomes" id="UP000235122"/>
    </source>
</evidence>
<dbReference type="InterPro" id="IPR052532">
    <property type="entry name" value="SUA5_domain"/>
</dbReference>
<accession>A0A2I1IL87</accession>
<dbReference type="GeneID" id="35867021"/>
<dbReference type="PANTHER" id="PTHR42828:SF3">
    <property type="entry name" value="THREONYLCARBAMOYL-AMP SYNTHASE"/>
    <property type="match status" value="1"/>
</dbReference>
<sequence length="206" mass="22310">MTQFLEIHPVNPQVRLIGKAADVVRSGGVIAYPTDSGYAVGCALGNKQGIDTIARIRKLPPRHDYTLICHDFAQVGQMTIVDNKTFRLLKSLTPGPYTFILKGTKEVPRIMLNAKKHTVGVRIPAHKTTQALVAELGEPLMSSTLILPGQTEPEVNGWQIKDRIGYLLDAIIDGPCGAEGPTTVLDMTSGLPEVKRLGAGNTDFLK</sequence>
<comment type="caution">
    <text evidence="2">The sequence shown here is derived from an EMBL/GenBank/DDBJ whole genome shotgun (WGS) entry which is preliminary data.</text>
</comment>
<organism evidence="2 3">
    <name type="scientific">Winkia neuii</name>
    <dbReference type="NCBI Taxonomy" id="33007"/>
    <lineage>
        <taxon>Bacteria</taxon>
        <taxon>Bacillati</taxon>
        <taxon>Actinomycetota</taxon>
        <taxon>Actinomycetes</taxon>
        <taxon>Actinomycetales</taxon>
        <taxon>Actinomycetaceae</taxon>
        <taxon>Winkia</taxon>
    </lineage>
</organism>
<dbReference type="GO" id="GO:0003725">
    <property type="term" value="F:double-stranded RNA binding"/>
    <property type="evidence" value="ECO:0007669"/>
    <property type="project" value="InterPro"/>
</dbReference>
<dbReference type="STRING" id="33007.HMPREF3198_02180"/>
<dbReference type="InterPro" id="IPR017945">
    <property type="entry name" value="DHBP_synth_RibB-like_a/b_dom"/>
</dbReference>
<dbReference type="Gene3D" id="3.90.870.10">
    <property type="entry name" value="DHBP synthase"/>
    <property type="match status" value="1"/>
</dbReference>
<dbReference type="NCBIfam" id="TIGR00057">
    <property type="entry name" value="L-threonylcarbamoyladenylate synthase"/>
    <property type="match status" value="1"/>
</dbReference>
<dbReference type="PROSITE" id="PS51163">
    <property type="entry name" value="YRDC"/>
    <property type="match status" value="1"/>
</dbReference>
<dbReference type="Proteomes" id="UP000235122">
    <property type="component" value="Unassembled WGS sequence"/>
</dbReference>
<evidence type="ECO:0000313" key="2">
    <source>
        <dbReference type="EMBL" id="PKY71885.1"/>
    </source>
</evidence>
<dbReference type="EMBL" id="PKKO01000005">
    <property type="protein sequence ID" value="PKY71885.1"/>
    <property type="molecule type" value="Genomic_DNA"/>
</dbReference>
<dbReference type="SUPFAM" id="SSF55821">
    <property type="entry name" value="YrdC/RibB"/>
    <property type="match status" value="1"/>
</dbReference>
<reference evidence="2 3" key="1">
    <citation type="submission" date="2017-12" db="EMBL/GenBank/DDBJ databases">
        <title>Phylogenetic diversity of female urinary microbiome.</title>
        <authorList>
            <person name="Thomas-White K."/>
            <person name="Wolfe A.J."/>
        </authorList>
    </citation>
    <scope>NUCLEOTIDE SEQUENCE [LARGE SCALE GENOMIC DNA]</scope>
    <source>
        <strain evidence="2 3">UMB0402</strain>
    </source>
</reference>
<proteinExistence type="predicted"/>
<dbReference type="AlphaFoldDB" id="A0A2I1IL87"/>
<keyword evidence="3" id="KW-1185">Reference proteome</keyword>
<dbReference type="Pfam" id="PF01300">
    <property type="entry name" value="Sua5_yciO_yrdC"/>
    <property type="match status" value="1"/>
</dbReference>
<feature type="domain" description="YrdC-like" evidence="1">
    <location>
        <begin position="14"/>
        <end position="200"/>
    </location>
</feature>
<dbReference type="InterPro" id="IPR006070">
    <property type="entry name" value="Sua5-like_dom"/>
</dbReference>
<name>A0A2I1IL87_9ACTO</name>
<dbReference type="RefSeq" id="WP_024331704.1">
    <property type="nucleotide sequence ID" value="NZ_JASOXK010000006.1"/>
</dbReference>